<dbReference type="PANTHER" id="PTHR13800:SF13">
    <property type="entry name" value="TRANSIENT RECEPTOR POTENTIAL CATION CHANNEL SUBFAMILY M MEMBER 1"/>
    <property type="match status" value="1"/>
</dbReference>
<dbReference type="Proteomes" id="UP000886700">
    <property type="component" value="Unplaced"/>
</dbReference>
<dbReference type="PANTHER" id="PTHR13800">
    <property type="entry name" value="TRANSIENT RECEPTOR POTENTIAL CATION CHANNEL, SUBFAMILY M, MEMBER 6"/>
    <property type="match status" value="1"/>
</dbReference>
<protein>
    <submittedName>
        <fullName evidence="2">Transient receptor potential cation channel subfamily M member 1-like</fullName>
    </submittedName>
</protein>
<keyword evidence="1" id="KW-1185">Reference proteome</keyword>
<dbReference type="RefSeq" id="XP_040586842.1">
    <property type="nucleotide sequence ID" value="XM_040730908.1"/>
</dbReference>
<evidence type="ECO:0000313" key="1">
    <source>
        <dbReference type="Proteomes" id="UP000886700"/>
    </source>
</evidence>
<organism evidence="1 2">
    <name type="scientific">Mesocricetus auratus</name>
    <name type="common">Golden hamster</name>
    <dbReference type="NCBI Taxonomy" id="10036"/>
    <lineage>
        <taxon>Eukaryota</taxon>
        <taxon>Metazoa</taxon>
        <taxon>Chordata</taxon>
        <taxon>Craniata</taxon>
        <taxon>Vertebrata</taxon>
        <taxon>Euteleostomi</taxon>
        <taxon>Mammalia</taxon>
        <taxon>Eutheria</taxon>
        <taxon>Euarchontoglires</taxon>
        <taxon>Glires</taxon>
        <taxon>Rodentia</taxon>
        <taxon>Myomorpha</taxon>
        <taxon>Muroidea</taxon>
        <taxon>Cricetidae</taxon>
        <taxon>Cricetinae</taxon>
        <taxon>Mesocricetus</taxon>
    </lineage>
</organism>
<gene>
    <name evidence="2" type="primary">LOC121133810</name>
</gene>
<sequence length="90" mass="10624">MKFSMTQLQLKRFFSSGPHVPYTSPHTELFLSEEELKKLHEFEEQCVQEHFREKEDEQQSSSDERIRVTCERCAKLCTPLYAGCSFQITC</sequence>
<name>A0ABM2W771_MESAU</name>
<proteinExistence type="predicted"/>
<accession>A0ABM2W771</accession>
<dbReference type="InterPro" id="IPR050927">
    <property type="entry name" value="TRPM"/>
</dbReference>
<dbReference type="GeneID" id="121133810"/>
<evidence type="ECO:0000313" key="2">
    <source>
        <dbReference type="RefSeq" id="XP_040586842.1"/>
    </source>
</evidence>
<reference evidence="2" key="1">
    <citation type="submission" date="2025-08" db="UniProtKB">
        <authorList>
            <consortium name="RefSeq"/>
        </authorList>
    </citation>
    <scope>IDENTIFICATION</scope>
    <source>
        <tissue evidence="2">Liver</tissue>
    </source>
</reference>